<dbReference type="PANTHER" id="PTHR42791">
    <property type="entry name" value="GNAT FAMILY ACETYLTRANSFERASE"/>
    <property type="match status" value="1"/>
</dbReference>
<dbReference type="CDD" id="cd04301">
    <property type="entry name" value="NAT_SF"/>
    <property type="match status" value="1"/>
</dbReference>
<proteinExistence type="predicted"/>
<dbReference type="OrthoDB" id="2115692at2759"/>
<dbReference type="Proteomes" id="UP000799753">
    <property type="component" value="Unassembled WGS sequence"/>
</dbReference>
<dbReference type="InterPro" id="IPR052523">
    <property type="entry name" value="Trichothecene_AcTrans"/>
</dbReference>
<feature type="domain" description="N-acetyltransferase" evidence="1">
    <location>
        <begin position="73"/>
        <end position="224"/>
    </location>
</feature>
<dbReference type="GO" id="GO:0016747">
    <property type="term" value="F:acyltransferase activity, transferring groups other than amino-acyl groups"/>
    <property type="evidence" value="ECO:0007669"/>
    <property type="project" value="InterPro"/>
</dbReference>
<organism evidence="2 3">
    <name type="scientific">Massarina eburnea CBS 473.64</name>
    <dbReference type="NCBI Taxonomy" id="1395130"/>
    <lineage>
        <taxon>Eukaryota</taxon>
        <taxon>Fungi</taxon>
        <taxon>Dikarya</taxon>
        <taxon>Ascomycota</taxon>
        <taxon>Pezizomycotina</taxon>
        <taxon>Dothideomycetes</taxon>
        <taxon>Pleosporomycetidae</taxon>
        <taxon>Pleosporales</taxon>
        <taxon>Massarineae</taxon>
        <taxon>Massarinaceae</taxon>
        <taxon>Massarina</taxon>
    </lineage>
</organism>
<dbReference type="Gene3D" id="3.40.630.30">
    <property type="match status" value="1"/>
</dbReference>
<gene>
    <name evidence="2" type="ORF">P280DRAFT_467030</name>
</gene>
<dbReference type="PROSITE" id="PS51186">
    <property type="entry name" value="GNAT"/>
    <property type="match status" value="1"/>
</dbReference>
<dbReference type="PANTHER" id="PTHR42791:SF17">
    <property type="entry name" value="ACETYLTRANSFERASE, GNAT FAMILY FAMILY (AFU_ORTHOLOGUE AFUA_8G05690)"/>
    <property type="match status" value="1"/>
</dbReference>
<dbReference type="AlphaFoldDB" id="A0A6A6S9N0"/>
<evidence type="ECO:0000313" key="2">
    <source>
        <dbReference type="EMBL" id="KAF2642894.1"/>
    </source>
</evidence>
<dbReference type="InterPro" id="IPR016181">
    <property type="entry name" value="Acyl_CoA_acyltransferase"/>
</dbReference>
<dbReference type="InterPro" id="IPR000182">
    <property type="entry name" value="GNAT_dom"/>
</dbReference>
<name>A0A6A6S9N0_9PLEO</name>
<reference evidence="2" key="1">
    <citation type="journal article" date="2020" name="Stud. Mycol.">
        <title>101 Dothideomycetes genomes: a test case for predicting lifestyles and emergence of pathogens.</title>
        <authorList>
            <person name="Haridas S."/>
            <person name="Albert R."/>
            <person name="Binder M."/>
            <person name="Bloem J."/>
            <person name="Labutti K."/>
            <person name="Salamov A."/>
            <person name="Andreopoulos B."/>
            <person name="Baker S."/>
            <person name="Barry K."/>
            <person name="Bills G."/>
            <person name="Bluhm B."/>
            <person name="Cannon C."/>
            <person name="Castanera R."/>
            <person name="Culley D."/>
            <person name="Daum C."/>
            <person name="Ezra D."/>
            <person name="Gonzalez J."/>
            <person name="Henrissat B."/>
            <person name="Kuo A."/>
            <person name="Liang C."/>
            <person name="Lipzen A."/>
            <person name="Lutzoni F."/>
            <person name="Magnuson J."/>
            <person name="Mondo S."/>
            <person name="Nolan M."/>
            <person name="Ohm R."/>
            <person name="Pangilinan J."/>
            <person name="Park H.-J."/>
            <person name="Ramirez L."/>
            <person name="Alfaro M."/>
            <person name="Sun H."/>
            <person name="Tritt A."/>
            <person name="Yoshinaga Y."/>
            <person name="Zwiers L.-H."/>
            <person name="Turgeon B."/>
            <person name="Goodwin S."/>
            <person name="Spatafora J."/>
            <person name="Crous P."/>
            <person name="Grigoriev I."/>
        </authorList>
    </citation>
    <scope>NUCLEOTIDE SEQUENCE</scope>
    <source>
        <strain evidence="2">CBS 473.64</strain>
    </source>
</reference>
<dbReference type="SUPFAM" id="SSF55729">
    <property type="entry name" value="Acyl-CoA N-acyltransferases (Nat)"/>
    <property type="match status" value="1"/>
</dbReference>
<sequence length="237" mass="26574">MPLETAIVTSPSELPEIGALDYVGWQTPYNPQLKHFRPSFSSREEAIKWYIIDRTTLLQEGNPKITFIKAIDTEIGMILGYALWEYNDLASEGSTGAIQALWHPEGSDEREFAERFVNGLWGFIGKRVTRPHMDLLGIVVHPDHRKRGAGRLLIRWGIDKADELGIETVVSSLQSAVGAYEKSGLGAIEVIPPDPSLKVESPSEKWKELQQDDLSGVLMWRPIGHDYVKGVDKAPWL</sequence>
<keyword evidence="3" id="KW-1185">Reference proteome</keyword>
<evidence type="ECO:0000313" key="3">
    <source>
        <dbReference type="Proteomes" id="UP000799753"/>
    </source>
</evidence>
<protein>
    <recommendedName>
        <fullName evidence="1">N-acetyltransferase domain-containing protein</fullName>
    </recommendedName>
</protein>
<accession>A0A6A6S9N0</accession>
<evidence type="ECO:0000259" key="1">
    <source>
        <dbReference type="PROSITE" id="PS51186"/>
    </source>
</evidence>
<dbReference type="Pfam" id="PF00583">
    <property type="entry name" value="Acetyltransf_1"/>
    <property type="match status" value="1"/>
</dbReference>
<dbReference type="EMBL" id="MU006780">
    <property type="protein sequence ID" value="KAF2642894.1"/>
    <property type="molecule type" value="Genomic_DNA"/>
</dbReference>